<reference evidence="1 2" key="1">
    <citation type="submission" date="2021-06" db="EMBL/GenBank/DDBJ databases">
        <authorList>
            <person name="Kallberg Y."/>
            <person name="Tangrot J."/>
            <person name="Rosling A."/>
        </authorList>
    </citation>
    <scope>NUCLEOTIDE SEQUENCE [LARGE SCALE GENOMIC DNA]</scope>
    <source>
        <strain evidence="1 2">120-4 pot B 10/14</strain>
    </source>
</reference>
<feature type="non-terminal residue" evidence="1">
    <location>
        <position position="48"/>
    </location>
</feature>
<dbReference type="Proteomes" id="UP000789901">
    <property type="component" value="Unassembled WGS sequence"/>
</dbReference>
<dbReference type="EMBL" id="CAJVQB010156670">
    <property type="protein sequence ID" value="CAG8856155.1"/>
    <property type="molecule type" value="Genomic_DNA"/>
</dbReference>
<proteinExistence type="predicted"/>
<name>A0ABN7XNS3_GIGMA</name>
<accession>A0ABN7XNS3</accession>
<evidence type="ECO:0000313" key="1">
    <source>
        <dbReference type="EMBL" id="CAG8856155.1"/>
    </source>
</evidence>
<protein>
    <submittedName>
        <fullName evidence="1">7701_t:CDS:1</fullName>
    </submittedName>
</protein>
<comment type="caution">
    <text evidence="1">The sequence shown here is derived from an EMBL/GenBank/DDBJ whole genome shotgun (WGS) entry which is preliminary data.</text>
</comment>
<gene>
    <name evidence="1" type="ORF">GMARGA_LOCUS44976</name>
</gene>
<organism evidence="1 2">
    <name type="scientific">Gigaspora margarita</name>
    <dbReference type="NCBI Taxonomy" id="4874"/>
    <lineage>
        <taxon>Eukaryota</taxon>
        <taxon>Fungi</taxon>
        <taxon>Fungi incertae sedis</taxon>
        <taxon>Mucoromycota</taxon>
        <taxon>Glomeromycotina</taxon>
        <taxon>Glomeromycetes</taxon>
        <taxon>Diversisporales</taxon>
        <taxon>Gigasporaceae</taxon>
        <taxon>Gigaspora</taxon>
    </lineage>
</organism>
<feature type="non-terminal residue" evidence="1">
    <location>
        <position position="1"/>
    </location>
</feature>
<sequence>VQEANLDYVMQDNVLDTNKKNEDEKVHVGVWILARNQQRSDMCKAKAE</sequence>
<keyword evidence="2" id="KW-1185">Reference proteome</keyword>
<evidence type="ECO:0000313" key="2">
    <source>
        <dbReference type="Proteomes" id="UP000789901"/>
    </source>
</evidence>